<protein>
    <recommendedName>
        <fullName evidence="2">DUF4708 domain-containing protein</fullName>
    </recommendedName>
</protein>
<feature type="region of interest" description="Disordered" evidence="1">
    <location>
        <begin position="346"/>
        <end position="428"/>
    </location>
</feature>
<reference evidence="3" key="1">
    <citation type="submission" date="2019-08" db="EMBL/GenBank/DDBJ databases">
        <title>The improved chromosome-level genome for the pearl oyster Pinctada fucata martensii using PacBio sequencing and Hi-C.</title>
        <authorList>
            <person name="Zheng Z."/>
        </authorList>
    </citation>
    <scope>NUCLEOTIDE SEQUENCE</scope>
    <source>
        <strain evidence="3">ZZ-2019</strain>
        <tissue evidence="3">Adductor muscle</tissue>
    </source>
</reference>
<dbReference type="Proteomes" id="UP001186944">
    <property type="component" value="Unassembled WGS sequence"/>
</dbReference>
<organism evidence="3 4">
    <name type="scientific">Pinctada imbricata</name>
    <name type="common">Atlantic pearl-oyster</name>
    <name type="synonym">Pinctada martensii</name>
    <dbReference type="NCBI Taxonomy" id="66713"/>
    <lineage>
        <taxon>Eukaryota</taxon>
        <taxon>Metazoa</taxon>
        <taxon>Spiralia</taxon>
        <taxon>Lophotrochozoa</taxon>
        <taxon>Mollusca</taxon>
        <taxon>Bivalvia</taxon>
        <taxon>Autobranchia</taxon>
        <taxon>Pteriomorphia</taxon>
        <taxon>Pterioida</taxon>
        <taxon>Pterioidea</taxon>
        <taxon>Pteriidae</taxon>
        <taxon>Pinctada</taxon>
    </lineage>
</organism>
<keyword evidence="4" id="KW-1185">Reference proteome</keyword>
<evidence type="ECO:0000313" key="4">
    <source>
        <dbReference type="Proteomes" id="UP001186944"/>
    </source>
</evidence>
<dbReference type="Pfam" id="PF15813">
    <property type="entry name" value="DUF4708"/>
    <property type="match status" value="1"/>
</dbReference>
<proteinExistence type="predicted"/>
<evidence type="ECO:0000313" key="3">
    <source>
        <dbReference type="EMBL" id="KAK3085939.1"/>
    </source>
</evidence>
<feature type="compositionally biased region" description="Basic and acidic residues" evidence="1">
    <location>
        <begin position="391"/>
        <end position="406"/>
    </location>
</feature>
<sequence length="730" mass="80648">MNIEFLFYFQIITKPYKALPNHKKELDSKLHCQNSKKGALMYCKQGTSPVIFFSTLPGLEDLCTIDVSVVNKTDGSSVVTPSILQPQVIRCRELIFTEPEILASPSYGDECTFHVVLKQSLYRTGRLQSRFQKIGLKASNPCCVTPVIFQSCLNYTIQARIAPKWNRAGQWLIQGRDFLTHSGYANAVKMDLTVTSGELFFTLEASTVRFPTLQLMDLDVLGAKYDQFIHDPMASIDSQSIMQTWCHVLPSMKKGQIVSVHHNLPKNGRFKCYQDIKRHWKNSYGYRLPDNEAGMIYYQIYFRPLGDRLFTYPEEKAPHSAPNLSNKNPTAGRVIYRNSADLLQRLSTPSSTTYNSASTAGTVNRTSHDALSSSSREAQRPVPHTNSMPELGKKQNSDSIQTRDHSSANNQNKDISKQTPRHVDPLSRSMNSDVATLRNDMVSSIPDSQISSVPPDTRTPSFSGGTNTCRTIPKFQVKKPACSVKVQNTSNSTVANASKLIPCFKKKVLSIPSSSKEGHTAKPTTYPTESIEVNEQCTSVPSNSKVQTPSFSTAKPQTLSSKLSLKKASVSNKTVEKGKVTANVINNTQKVPSTPQHRSISTPGLAGFGRSDQGDLVSLSPCLSTVQHVKVTSASSSVTSTPLMQGVKRLAQQINAGEGTPKPKKPRAKPQIQENVDVEQLARAGQLNKVNSITLMAWLKARGVPCKCKDKKKEIEDKVRLSLNLHVPES</sequence>
<evidence type="ECO:0000259" key="2">
    <source>
        <dbReference type="Pfam" id="PF15813"/>
    </source>
</evidence>
<feature type="domain" description="DUF4708" evidence="2">
    <location>
        <begin position="51"/>
        <end position="313"/>
    </location>
</feature>
<dbReference type="InterPro" id="IPR031643">
    <property type="entry name" value="DUF4708"/>
</dbReference>
<gene>
    <name evidence="3" type="ORF">FSP39_011052</name>
</gene>
<comment type="caution">
    <text evidence="3">The sequence shown here is derived from an EMBL/GenBank/DDBJ whole genome shotgun (WGS) entry which is preliminary data.</text>
</comment>
<accession>A0AA88XYZ1</accession>
<dbReference type="AlphaFoldDB" id="A0AA88XYZ1"/>
<name>A0AA88XYZ1_PINIB</name>
<dbReference type="PANTHER" id="PTHR28495">
    <property type="entry name" value="HYPOTHETICAL PROTEIN LOC100359752"/>
    <property type="match status" value="1"/>
</dbReference>
<evidence type="ECO:0000256" key="1">
    <source>
        <dbReference type="SAM" id="MobiDB-lite"/>
    </source>
</evidence>
<feature type="compositionally biased region" description="Polar residues" evidence="1">
    <location>
        <begin position="346"/>
        <end position="376"/>
    </location>
</feature>
<dbReference type="EMBL" id="VSWD01000012">
    <property type="protein sequence ID" value="KAK3085939.1"/>
    <property type="molecule type" value="Genomic_DNA"/>
</dbReference>
<dbReference type="PANTHER" id="PTHR28495:SF1">
    <property type="entry name" value="GENE, 17266-RELATED"/>
    <property type="match status" value="1"/>
</dbReference>
<feature type="region of interest" description="Disordered" evidence="1">
    <location>
        <begin position="445"/>
        <end position="467"/>
    </location>
</feature>